<gene>
    <name evidence="1" type="ORF">IAB37_09380</name>
</gene>
<name>A0A9D1DZL7_9FIRM</name>
<protein>
    <submittedName>
        <fullName evidence="1">HAD family phosphatase</fullName>
    </submittedName>
</protein>
<proteinExistence type="predicted"/>
<dbReference type="Gene3D" id="1.10.150.240">
    <property type="entry name" value="Putative phosphatase, domain 2"/>
    <property type="match status" value="1"/>
</dbReference>
<dbReference type="AlphaFoldDB" id="A0A9D1DZL7"/>
<dbReference type="SUPFAM" id="SSF56784">
    <property type="entry name" value="HAD-like"/>
    <property type="match status" value="1"/>
</dbReference>
<dbReference type="InterPro" id="IPR023214">
    <property type="entry name" value="HAD_sf"/>
</dbReference>
<evidence type="ECO:0000313" key="1">
    <source>
        <dbReference type="EMBL" id="HIR61771.1"/>
    </source>
</evidence>
<dbReference type="SFLD" id="SFLDS00003">
    <property type="entry name" value="Haloacid_Dehalogenase"/>
    <property type="match status" value="1"/>
</dbReference>
<dbReference type="PRINTS" id="PR00413">
    <property type="entry name" value="HADHALOGNASE"/>
</dbReference>
<reference evidence="1" key="1">
    <citation type="submission" date="2020-10" db="EMBL/GenBank/DDBJ databases">
        <authorList>
            <person name="Gilroy R."/>
        </authorList>
    </citation>
    <scope>NUCLEOTIDE SEQUENCE</scope>
    <source>
        <strain evidence="1">CHK189-12415</strain>
    </source>
</reference>
<dbReference type="Gene3D" id="3.40.50.1000">
    <property type="entry name" value="HAD superfamily/HAD-like"/>
    <property type="match status" value="1"/>
</dbReference>
<dbReference type="PANTHER" id="PTHR43434:SF1">
    <property type="entry name" value="PHOSPHOGLYCOLATE PHOSPHATASE"/>
    <property type="match status" value="1"/>
</dbReference>
<dbReference type="PANTHER" id="PTHR43434">
    <property type="entry name" value="PHOSPHOGLYCOLATE PHOSPHATASE"/>
    <property type="match status" value="1"/>
</dbReference>
<dbReference type="InterPro" id="IPR050155">
    <property type="entry name" value="HAD-like_hydrolase_sf"/>
</dbReference>
<dbReference type="InterPro" id="IPR036412">
    <property type="entry name" value="HAD-like_sf"/>
</dbReference>
<dbReference type="NCBIfam" id="TIGR01509">
    <property type="entry name" value="HAD-SF-IA-v3"/>
    <property type="match status" value="1"/>
</dbReference>
<dbReference type="Proteomes" id="UP000824241">
    <property type="component" value="Unassembled WGS sequence"/>
</dbReference>
<dbReference type="CDD" id="cd07505">
    <property type="entry name" value="HAD_BPGM-like"/>
    <property type="match status" value="1"/>
</dbReference>
<dbReference type="InterPro" id="IPR023198">
    <property type="entry name" value="PGP-like_dom2"/>
</dbReference>
<reference evidence="1" key="2">
    <citation type="journal article" date="2021" name="PeerJ">
        <title>Extensive microbial diversity within the chicken gut microbiome revealed by metagenomics and culture.</title>
        <authorList>
            <person name="Gilroy R."/>
            <person name="Ravi A."/>
            <person name="Getino M."/>
            <person name="Pursley I."/>
            <person name="Horton D.L."/>
            <person name="Alikhan N.F."/>
            <person name="Baker D."/>
            <person name="Gharbi K."/>
            <person name="Hall N."/>
            <person name="Watson M."/>
            <person name="Adriaenssens E.M."/>
            <person name="Foster-Nyarko E."/>
            <person name="Jarju S."/>
            <person name="Secka A."/>
            <person name="Antonio M."/>
            <person name="Oren A."/>
            <person name="Chaudhuri R.R."/>
            <person name="La Ragione R."/>
            <person name="Hildebrand F."/>
            <person name="Pallen M.J."/>
        </authorList>
    </citation>
    <scope>NUCLEOTIDE SEQUENCE</scope>
    <source>
        <strain evidence="1">CHK189-12415</strain>
    </source>
</reference>
<accession>A0A9D1DZL7</accession>
<organism evidence="1 2">
    <name type="scientific">Candidatus Faecivivens stercoravium</name>
    <dbReference type="NCBI Taxonomy" id="2840803"/>
    <lineage>
        <taxon>Bacteria</taxon>
        <taxon>Bacillati</taxon>
        <taxon>Bacillota</taxon>
        <taxon>Clostridia</taxon>
        <taxon>Eubacteriales</taxon>
        <taxon>Oscillospiraceae</taxon>
        <taxon>Oscillospiraceae incertae sedis</taxon>
        <taxon>Candidatus Faecivivens</taxon>
    </lineage>
</organism>
<dbReference type="InterPro" id="IPR006439">
    <property type="entry name" value="HAD-SF_hydro_IA"/>
</dbReference>
<dbReference type="GO" id="GO:0006281">
    <property type="term" value="P:DNA repair"/>
    <property type="evidence" value="ECO:0007669"/>
    <property type="project" value="TreeGrafter"/>
</dbReference>
<evidence type="ECO:0000313" key="2">
    <source>
        <dbReference type="Proteomes" id="UP000824241"/>
    </source>
</evidence>
<dbReference type="EMBL" id="DVHA01000304">
    <property type="protein sequence ID" value="HIR61771.1"/>
    <property type="molecule type" value="Genomic_DNA"/>
</dbReference>
<dbReference type="Pfam" id="PF00702">
    <property type="entry name" value="Hydrolase"/>
    <property type="match status" value="1"/>
</dbReference>
<dbReference type="GO" id="GO:0008967">
    <property type="term" value="F:phosphoglycolate phosphatase activity"/>
    <property type="evidence" value="ECO:0007669"/>
    <property type="project" value="TreeGrafter"/>
</dbReference>
<comment type="caution">
    <text evidence="1">The sequence shown here is derived from an EMBL/GenBank/DDBJ whole genome shotgun (WGS) entry which is preliminary data.</text>
</comment>
<sequence length="231" mass="25612">MDKNTPRIPLTPFTELTFPSRVRAVFLDLDGTLLDSMGVWSDIDRRFLAKRGLDIPPDYLEAIVPLSYRDTALYTIRRFGLNETPEALMKEWHEMSIEAYRDWVPLKEKSRALLNWLKEKGFRLAAGTASTPELAVPCLTRLGVIGELEQIISTEVVFIGKNDPGFWEVAAEKMGLAPAECALFDDAAASLQAAKAAGIYTVGVLDRFGSGFPGCADAATWLDDRDLEVVQ</sequence>
<dbReference type="SFLD" id="SFLDG01129">
    <property type="entry name" value="C1.5:_HAD__Beta-PGM__Phosphata"/>
    <property type="match status" value="1"/>
</dbReference>